<dbReference type="InParanoid" id="A0A1Y2EE09"/>
<accession>A0A1Y2EE09</accession>
<name>A0A1Y2EE09_9PEZI</name>
<reference evidence="2 3" key="1">
    <citation type="submission" date="2016-07" db="EMBL/GenBank/DDBJ databases">
        <title>Pervasive Adenine N6-methylation of Active Genes in Fungi.</title>
        <authorList>
            <consortium name="DOE Joint Genome Institute"/>
            <person name="Mondo S.J."/>
            <person name="Dannebaum R.O."/>
            <person name="Kuo R.C."/>
            <person name="Labutti K."/>
            <person name="Haridas S."/>
            <person name="Kuo A."/>
            <person name="Salamov A."/>
            <person name="Ahrendt S.R."/>
            <person name="Lipzen A."/>
            <person name="Sullivan W."/>
            <person name="Andreopoulos W.B."/>
            <person name="Clum A."/>
            <person name="Lindquist E."/>
            <person name="Daum C."/>
            <person name="Ramamoorthy G.K."/>
            <person name="Gryganskyi A."/>
            <person name="Culley D."/>
            <person name="Magnuson J.K."/>
            <person name="James T.Y."/>
            <person name="O'Malley M.A."/>
            <person name="Stajich J.E."/>
            <person name="Spatafora J.W."/>
            <person name="Visel A."/>
            <person name="Grigoriev I.V."/>
        </authorList>
    </citation>
    <scope>NUCLEOTIDE SEQUENCE [LARGE SCALE GENOMIC DNA]</scope>
    <source>
        <strain evidence="2 3">CBS 129021</strain>
    </source>
</reference>
<dbReference type="Pfam" id="PF15375">
    <property type="entry name" value="FSAF1"/>
    <property type="match status" value="1"/>
</dbReference>
<evidence type="ECO:0000256" key="1">
    <source>
        <dbReference type="SAM" id="MobiDB-lite"/>
    </source>
</evidence>
<dbReference type="AlphaFoldDB" id="A0A1Y2EE09"/>
<dbReference type="GeneID" id="63771384"/>
<organism evidence="2 3">
    <name type="scientific">Pseudomassariella vexata</name>
    <dbReference type="NCBI Taxonomy" id="1141098"/>
    <lineage>
        <taxon>Eukaryota</taxon>
        <taxon>Fungi</taxon>
        <taxon>Dikarya</taxon>
        <taxon>Ascomycota</taxon>
        <taxon>Pezizomycotina</taxon>
        <taxon>Sordariomycetes</taxon>
        <taxon>Xylariomycetidae</taxon>
        <taxon>Amphisphaeriales</taxon>
        <taxon>Pseudomassariaceae</taxon>
        <taxon>Pseudomassariella</taxon>
    </lineage>
</organism>
<feature type="compositionally biased region" description="Acidic residues" evidence="1">
    <location>
        <begin position="56"/>
        <end position="83"/>
    </location>
</feature>
<feature type="region of interest" description="Disordered" evidence="1">
    <location>
        <begin position="273"/>
        <end position="294"/>
    </location>
</feature>
<protein>
    <recommendedName>
        <fullName evidence="4">Protein FAF1</fullName>
    </recommendedName>
</protein>
<proteinExistence type="predicted"/>
<dbReference type="RefSeq" id="XP_040719750.1">
    <property type="nucleotide sequence ID" value="XM_040855172.1"/>
</dbReference>
<dbReference type="FunCoup" id="A0A1Y2EE09">
    <property type="interactions" value="195"/>
</dbReference>
<keyword evidence="3" id="KW-1185">Reference proteome</keyword>
<comment type="caution">
    <text evidence="2">The sequence shown here is derived from an EMBL/GenBank/DDBJ whole genome shotgun (WGS) entry which is preliminary data.</text>
</comment>
<sequence length="294" mass="31777">MTSVLGKRKSRAAQAEPSISEEDAQAIFRRHFEAQFAPLSPPANSTGKEVAPAPESTDEDLDEDVGAEDEEDEWTGLSDDDESPATIIEVIEHTASSKPDSAILSKREAKAWLSSRPPSSVVSTTAASNSKSKVPTEAEEDSASLLKNDLALQRLLSESHLFSSPHSNGFASGASHEHEGRNRHLATDLRLSALGSKSSIYKQTKMPMSMRKGITAAAEAREDKRRREAKENGIVLEKPAPAKKAKGIKRREAVVDAPAVGKMQNGMLKLSQRDVYAIQGPGDTGRGGKKKKRR</sequence>
<dbReference type="InterPro" id="IPR027973">
    <property type="entry name" value="FSAF1-like"/>
</dbReference>
<feature type="region of interest" description="Disordered" evidence="1">
    <location>
        <begin position="108"/>
        <end position="142"/>
    </location>
</feature>
<dbReference type="GO" id="GO:0005730">
    <property type="term" value="C:nucleolus"/>
    <property type="evidence" value="ECO:0007669"/>
    <property type="project" value="TreeGrafter"/>
</dbReference>
<dbReference type="STRING" id="1141098.A0A1Y2EE09"/>
<feature type="compositionally biased region" description="Basic and acidic residues" evidence="1">
    <location>
        <begin position="219"/>
        <end position="231"/>
    </location>
</feature>
<evidence type="ECO:0000313" key="2">
    <source>
        <dbReference type="EMBL" id="ORY69800.1"/>
    </source>
</evidence>
<feature type="compositionally biased region" description="Low complexity" evidence="1">
    <location>
        <begin position="114"/>
        <end position="133"/>
    </location>
</feature>
<dbReference type="OrthoDB" id="5556956at2759"/>
<dbReference type="PANTHER" id="PTHR28096">
    <property type="entry name" value="PROTEIN FAF1"/>
    <property type="match status" value="1"/>
</dbReference>
<dbReference type="InterPro" id="IPR053030">
    <property type="entry name" value="Ribosomal_biogenesis_FAF1-like"/>
</dbReference>
<dbReference type="Proteomes" id="UP000193689">
    <property type="component" value="Unassembled WGS sequence"/>
</dbReference>
<feature type="compositionally biased region" description="Basic residues" evidence="1">
    <location>
        <begin position="1"/>
        <end position="11"/>
    </location>
</feature>
<dbReference type="GO" id="GO:0000462">
    <property type="term" value="P:maturation of SSU-rRNA from tricistronic rRNA transcript (SSU-rRNA, 5.8S rRNA, LSU-rRNA)"/>
    <property type="evidence" value="ECO:0007669"/>
    <property type="project" value="TreeGrafter"/>
</dbReference>
<dbReference type="PANTHER" id="PTHR28096:SF1">
    <property type="entry name" value="PROTEIN FAF1"/>
    <property type="match status" value="1"/>
</dbReference>
<evidence type="ECO:0008006" key="4">
    <source>
        <dbReference type="Google" id="ProtNLM"/>
    </source>
</evidence>
<feature type="region of interest" description="Disordered" evidence="1">
    <location>
        <begin position="1"/>
        <end position="86"/>
    </location>
</feature>
<feature type="region of interest" description="Disordered" evidence="1">
    <location>
        <begin position="218"/>
        <end position="250"/>
    </location>
</feature>
<gene>
    <name evidence="2" type="ORF">BCR38DRAFT_332677</name>
</gene>
<evidence type="ECO:0000313" key="3">
    <source>
        <dbReference type="Proteomes" id="UP000193689"/>
    </source>
</evidence>
<feature type="compositionally biased region" description="Basic and acidic residues" evidence="1">
    <location>
        <begin position="175"/>
        <end position="187"/>
    </location>
</feature>
<dbReference type="EMBL" id="MCFJ01000002">
    <property type="protein sequence ID" value="ORY69800.1"/>
    <property type="molecule type" value="Genomic_DNA"/>
</dbReference>
<feature type="region of interest" description="Disordered" evidence="1">
    <location>
        <begin position="162"/>
        <end position="189"/>
    </location>
</feature>